<dbReference type="InterPro" id="IPR051159">
    <property type="entry name" value="Hexapeptide_acetyltransf"/>
</dbReference>
<evidence type="ECO:0000313" key="1">
    <source>
        <dbReference type="EMBL" id="TQF10625.1"/>
    </source>
</evidence>
<evidence type="ECO:0000313" key="2">
    <source>
        <dbReference type="Proteomes" id="UP000315369"/>
    </source>
</evidence>
<dbReference type="InterPro" id="IPR011004">
    <property type="entry name" value="Trimer_LpxA-like_sf"/>
</dbReference>
<dbReference type="PANTHER" id="PTHR23416">
    <property type="entry name" value="SIALIC ACID SYNTHASE-RELATED"/>
    <property type="match status" value="1"/>
</dbReference>
<keyword evidence="1" id="KW-0808">Transferase</keyword>
<reference evidence="1 2" key="1">
    <citation type="submission" date="2019-06" db="EMBL/GenBank/DDBJ databases">
        <authorList>
            <person name="Livingstone P."/>
            <person name="Whitworth D."/>
        </authorList>
    </citation>
    <scope>NUCLEOTIDE SEQUENCE [LARGE SCALE GENOMIC DNA]</scope>
    <source>
        <strain evidence="1 2">AM401</strain>
    </source>
</reference>
<dbReference type="Gene3D" id="2.160.10.10">
    <property type="entry name" value="Hexapeptide repeat proteins"/>
    <property type="match status" value="1"/>
</dbReference>
<dbReference type="Proteomes" id="UP000315369">
    <property type="component" value="Unassembled WGS sequence"/>
</dbReference>
<keyword evidence="2" id="KW-1185">Reference proteome</keyword>
<gene>
    <name evidence="1" type="ORF">FJV41_38460</name>
</gene>
<dbReference type="GO" id="GO:0016740">
    <property type="term" value="F:transferase activity"/>
    <property type="evidence" value="ECO:0007669"/>
    <property type="project" value="UniProtKB-KW"/>
</dbReference>
<dbReference type="EMBL" id="VIFM01000241">
    <property type="protein sequence ID" value="TQF10625.1"/>
    <property type="molecule type" value="Genomic_DNA"/>
</dbReference>
<dbReference type="OrthoDB" id="5503628at2"/>
<protein>
    <submittedName>
        <fullName evidence="1">Acetyltransferase</fullName>
    </submittedName>
</protein>
<comment type="caution">
    <text evidence="1">The sequence shown here is derived from an EMBL/GenBank/DDBJ whole genome shotgun (WGS) entry which is preliminary data.</text>
</comment>
<dbReference type="AlphaFoldDB" id="A0A540WNM8"/>
<dbReference type="SUPFAM" id="SSF51161">
    <property type="entry name" value="Trimeric LpxA-like enzymes"/>
    <property type="match status" value="1"/>
</dbReference>
<organism evidence="1 2">
    <name type="scientific">Myxococcus llanfairpwllgwyngyllgogerychwyrndrobwllllantysiliogogogochensis</name>
    <dbReference type="NCBI Taxonomy" id="2590453"/>
    <lineage>
        <taxon>Bacteria</taxon>
        <taxon>Pseudomonadati</taxon>
        <taxon>Myxococcota</taxon>
        <taxon>Myxococcia</taxon>
        <taxon>Myxococcales</taxon>
        <taxon>Cystobacterineae</taxon>
        <taxon>Myxococcaceae</taxon>
        <taxon>Myxococcus</taxon>
    </lineage>
</organism>
<dbReference type="RefSeq" id="WP_141647595.1">
    <property type="nucleotide sequence ID" value="NZ_VIFM01000241.1"/>
</dbReference>
<name>A0A540WNM8_9BACT</name>
<sequence>MMPFHQSLSRELGGLLSRLKLRRCQEVGDSPTVLGRVWIHGAGRVHVGSRVVLDGRLAPIELHAMSSDSLIILGDDVAIEGGASLEALSSITVGPGARLGAFIKAMDNQHHPLRGNRHERPPSVPMVIAEGVTVGSRAILLPGAQLQKGCTVAPGTVISRKIPAGVTVGGAPARVLRREVTG</sequence>
<proteinExistence type="predicted"/>
<accession>A0A540WNM8</accession>